<dbReference type="InterPro" id="IPR046348">
    <property type="entry name" value="SIS_dom_sf"/>
</dbReference>
<sequence>MSTPDSYSALAARIHERARQLTPAYRTLADQVLQDPAGVAFLSVAEFAEQVGVNVSTVSRFAQFLGLPGYPALRRLCKQHLHDQAQLVHRLETAGDPATAGDLWERAARADQQNLARTFARLPPGQLTQVSTLLSAAPAVHVLGLRKSHSPAYLLWYLLQLVRQRVRLLTPGTIVDQLREVHPGDAFVALAIHRYSADTVTGFRCARQRGAATVAITDNTGSPLLPSADHALLTDTTGPAVLRSMTAVVSLVQAIAAEVAARLGAESREALATEEALLEEFAVYYEPPRRRSARAGRNQPTT</sequence>
<evidence type="ECO:0000256" key="1">
    <source>
        <dbReference type="ARBA" id="ARBA00023015"/>
    </source>
</evidence>
<dbReference type="Proteomes" id="UP000662857">
    <property type="component" value="Chromosome"/>
</dbReference>
<dbReference type="SUPFAM" id="SSF46689">
    <property type="entry name" value="Homeodomain-like"/>
    <property type="match status" value="1"/>
</dbReference>
<dbReference type="PROSITE" id="PS51464">
    <property type="entry name" value="SIS"/>
    <property type="match status" value="1"/>
</dbReference>
<dbReference type="GO" id="GO:0003677">
    <property type="term" value="F:DNA binding"/>
    <property type="evidence" value="ECO:0007669"/>
    <property type="project" value="UniProtKB-KW"/>
</dbReference>
<dbReference type="InterPro" id="IPR036388">
    <property type="entry name" value="WH-like_DNA-bd_sf"/>
</dbReference>
<dbReference type="InterPro" id="IPR001347">
    <property type="entry name" value="SIS_dom"/>
</dbReference>
<dbReference type="InterPro" id="IPR009057">
    <property type="entry name" value="Homeodomain-like_sf"/>
</dbReference>
<dbReference type="InterPro" id="IPR000281">
    <property type="entry name" value="HTH_RpiR"/>
</dbReference>
<dbReference type="RefSeq" id="WP_239677835.1">
    <property type="nucleotide sequence ID" value="NZ_CP070499.1"/>
</dbReference>
<evidence type="ECO:0000256" key="2">
    <source>
        <dbReference type="ARBA" id="ARBA00023125"/>
    </source>
</evidence>
<dbReference type="InterPro" id="IPR035472">
    <property type="entry name" value="RpiR-like_SIS"/>
</dbReference>
<keyword evidence="2" id="KW-0238">DNA-binding</keyword>
<keyword evidence="1" id="KW-0805">Transcription regulation</keyword>
<evidence type="ECO:0000259" key="5">
    <source>
        <dbReference type="PROSITE" id="PS51464"/>
    </source>
</evidence>
<dbReference type="EMBL" id="CP070499">
    <property type="protein sequence ID" value="QSB15653.1"/>
    <property type="molecule type" value="Genomic_DNA"/>
</dbReference>
<dbReference type="PROSITE" id="PS51071">
    <property type="entry name" value="HTH_RPIR"/>
    <property type="match status" value="1"/>
</dbReference>
<dbReference type="CDD" id="cd05013">
    <property type="entry name" value="SIS_RpiR"/>
    <property type="match status" value="1"/>
</dbReference>
<protein>
    <submittedName>
        <fullName evidence="6">MurR/RpiR family transcriptional regulator</fullName>
    </submittedName>
</protein>
<dbReference type="GO" id="GO:0003700">
    <property type="term" value="F:DNA-binding transcription factor activity"/>
    <property type="evidence" value="ECO:0007669"/>
    <property type="project" value="InterPro"/>
</dbReference>
<reference evidence="6" key="1">
    <citation type="submission" date="2021-02" db="EMBL/GenBank/DDBJ databases">
        <title>Natrosporangium hydrolyticum gen. nov., sp. nov, a haloalkaliphilic actinobacterium from a soda solonchak soil.</title>
        <authorList>
            <person name="Sorokin D.Y."/>
            <person name="Khijniak T.V."/>
            <person name="Zakharycheva A.P."/>
            <person name="Boueva O.V."/>
            <person name="Ariskina E.V."/>
            <person name="Hahnke R.L."/>
            <person name="Bunk B."/>
            <person name="Sproer C."/>
            <person name="Schumann P."/>
            <person name="Evtushenko L.I."/>
            <person name="Kublanov I.V."/>
        </authorList>
    </citation>
    <scope>NUCLEOTIDE SEQUENCE</scope>
    <source>
        <strain evidence="6">DSM 106523</strain>
    </source>
</reference>
<dbReference type="AlphaFoldDB" id="A0A895YJY7"/>
<dbReference type="KEGG" id="nhy:JQS43_04715"/>
<dbReference type="Pfam" id="PF01380">
    <property type="entry name" value="SIS"/>
    <property type="match status" value="1"/>
</dbReference>
<proteinExistence type="predicted"/>
<accession>A0A895YJY7</accession>
<evidence type="ECO:0000256" key="3">
    <source>
        <dbReference type="ARBA" id="ARBA00023163"/>
    </source>
</evidence>
<dbReference type="Gene3D" id="3.40.50.10490">
    <property type="entry name" value="Glucose-6-phosphate isomerase like protein, domain 1"/>
    <property type="match status" value="1"/>
</dbReference>
<dbReference type="GO" id="GO:0097367">
    <property type="term" value="F:carbohydrate derivative binding"/>
    <property type="evidence" value="ECO:0007669"/>
    <property type="project" value="InterPro"/>
</dbReference>
<dbReference type="SUPFAM" id="SSF53697">
    <property type="entry name" value="SIS domain"/>
    <property type="match status" value="1"/>
</dbReference>
<feature type="domain" description="HTH rpiR-type" evidence="4">
    <location>
        <begin position="8"/>
        <end position="84"/>
    </location>
</feature>
<keyword evidence="3" id="KW-0804">Transcription</keyword>
<keyword evidence="7" id="KW-1185">Reference proteome</keyword>
<dbReference type="InterPro" id="IPR047640">
    <property type="entry name" value="RpiR-like"/>
</dbReference>
<dbReference type="PANTHER" id="PTHR30514">
    <property type="entry name" value="GLUCOKINASE"/>
    <property type="match status" value="1"/>
</dbReference>
<evidence type="ECO:0000313" key="7">
    <source>
        <dbReference type="Proteomes" id="UP000662857"/>
    </source>
</evidence>
<dbReference type="PANTHER" id="PTHR30514:SF18">
    <property type="entry name" value="RPIR-FAMILY TRANSCRIPTIONAL REGULATOR"/>
    <property type="match status" value="1"/>
</dbReference>
<dbReference type="Gene3D" id="1.10.10.10">
    <property type="entry name" value="Winged helix-like DNA-binding domain superfamily/Winged helix DNA-binding domain"/>
    <property type="match status" value="1"/>
</dbReference>
<name>A0A895YJY7_9ACTN</name>
<feature type="domain" description="SIS" evidence="5">
    <location>
        <begin position="130"/>
        <end position="270"/>
    </location>
</feature>
<gene>
    <name evidence="6" type="ORF">JQS43_04715</name>
</gene>
<evidence type="ECO:0000259" key="4">
    <source>
        <dbReference type="PROSITE" id="PS51071"/>
    </source>
</evidence>
<dbReference type="Pfam" id="PF01418">
    <property type="entry name" value="HTH_6"/>
    <property type="match status" value="1"/>
</dbReference>
<dbReference type="GO" id="GO:1901135">
    <property type="term" value="P:carbohydrate derivative metabolic process"/>
    <property type="evidence" value="ECO:0007669"/>
    <property type="project" value="InterPro"/>
</dbReference>
<organism evidence="6 7">
    <name type="scientific">Natronosporangium hydrolyticum</name>
    <dbReference type="NCBI Taxonomy" id="2811111"/>
    <lineage>
        <taxon>Bacteria</taxon>
        <taxon>Bacillati</taxon>
        <taxon>Actinomycetota</taxon>
        <taxon>Actinomycetes</taxon>
        <taxon>Micromonosporales</taxon>
        <taxon>Micromonosporaceae</taxon>
        <taxon>Natronosporangium</taxon>
    </lineage>
</organism>
<evidence type="ECO:0000313" key="6">
    <source>
        <dbReference type="EMBL" id="QSB15653.1"/>
    </source>
</evidence>